<evidence type="ECO:0000256" key="4">
    <source>
        <dbReference type="ARBA" id="ARBA00004769"/>
    </source>
</evidence>
<comment type="catalytic activity">
    <reaction evidence="2">
        <text>4-amino-2-methyl-5-(phosphooxymethyl)pyrimidine + ATP = 4-amino-2-methyl-5-(diphosphooxymethyl)pyrimidine + ADP</text>
        <dbReference type="Rhea" id="RHEA:19893"/>
        <dbReference type="ChEBI" id="CHEBI:30616"/>
        <dbReference type="ChEBI" id="CHEBI:57841"/>
        <dbReference type="ChEBI" id="CHEBI:58354"/>
        <dbReference type="ChEBI" id="CHEBI:456216"/>
        <dbReference type="EC" id="2.7.4.7"/>
    </reaction>
</comment>
<comment type="function">
    <text evidence="3">Catalyzes the phosphorylation of hydroxymethylpyrimidine phosphate (HMP-P) to HMP-PP, and of HMP to HMP-P.</text>
</comment>
<keyword evidence="9" id="KW-1185">Reference proteome</keyword>
<dbReference type="InterPro" id="IPR013749">
    <property type="entry name" value="PM/HMP-P_kinase-1"/>
</dbReference>
<protein>
    <submittedName>
        <fullName evidence="8">Hydroxymethylpyrimidine/phosphomethylpyrimidine kinase</fullName>
    </submittedName>
</protein>
<dbReference type="EMBL" id="MWWR01000004">
    <property type="protein sequence ID" value="OZG52317.1"/>
    <property type="molecule type" value="Genomic_DNA"/>
</dbReference>
<name>A0A261EZP5_9BIFI</name>
<organism evidence="8 9">
    <name type="scientific">Pseudoscardovia radai</name>
    <dbReference type="NCBI Taxonomy" id="987066"/>
    <lineage>
        <taxon>Bacteria</taxon>
        <taxon>Bacillati</taxon>
        <taxon>Actinomycetota</taxon>
        <taxon>Actinomycetes</taxon>
        <taxon>Bifidobacteriales</taxon>
        <taxon>Bifidobacteriaceae</taxon>
        <taxon>Pseudoscardovia</taxon>
    </lineage>
</organism>
<comment type="caution">
    <text evidence="8">The sequence shown here is derived from an EMBL/GenBank/DDBJ whole genome shotgun (WGS) entry which is preliminary data.</text>
</comment>
<dbReference type="SUPFAM" id="SSF53613">
    <property type="entry name" value="Ribokinase-like"/>
    <property type="match status" value="1"/>
</dbReference>
<proteinExistence type="predicted"/>
<evidence type="ECO:0000256" key="3">
    <source>
        <dbReference type="ARBA" id="ARBA00003848"/>
    </source>
</evidence>
<dbReference type="GO" id="GO:0008972">
    <property type="term" value="F:phosphomethylpyrimidine kinase activity"/>
    <property type="evidence" value="ECO:0007669"/>
    <property type="project" value="UniProtKB-EC"/>
</dbReference>
<evidence type="ECO:0000259" key="7">
    <source>
        <dbReference type="Pfam" id="PF08543"/>
    </source>
</evidence>
<gene>
    <name evidence="8" type="ORF">PSRA_0506</name>
</gene>
<keyword evidence="5" id="KW-0784">Thiamine biosynthesis</keyword>
<feature type="compositionally biased region" description="Basic and acidic residues" evidence="6">
    <location>
        <begin position="85"/>
        <end position="96"/>
    </location>
</feature>
<evidence type="ECO:0000256" key="2">
    <source>
        <dbReference type="ARBA" id="ARBA00000565"/>
    </source>
</evidence>
<reference evidence="8 9" key="1">
    <citation type="journal article" date="2017" name="BMC Genomics">
        <title>Comparative genomic and phylogenomic analyses of the Bifidobacteriaceae family.</title>
        <authorList>
            <person name="Lugli G.A."/>
            <person name="Milani C."/>
            <person name="Turroni F."/>
            <person name="Duranti S."/>
            <person name="Mancabelli L."/>
            <person name="Mangifesta M."/>
            <person name="Ferrario C."/>
            <person name="Modesto M."/>
            <person name="Mattarelli P."/>
            <person name="Jiri K."/>
            <person name="van Sinderen D."/>
            <person name="Ventura M."/>
        </authorList>
    </citation>
    <scope>NUCLEOTIDE SEQUENCE [LARGE SCALE GENOMIC DNA]</scope>
    <source>
        <strain evidence="8 9">DSM 24742</strain>
    </source>
</reference>
<dbReference type="AlphaFoldDB" id="A0A261EZP5"/>
<feature type="region of interest" description="Disordered" evidence="6">
    <location>
        <begin position="14"/>
        <end position="122"/>
    </location>
</feature>
<comment type="catalytic activity">
    <reaction evidence="1">
        <text>4-amino-5-hydroxymethyl-2-methylpyrimidine + ATP = 4-amino-2-methyl-5-(phosphooxymethyl)pyrimidine + ADP + H(+)</text>
        <dbReference type="Rhea" id="RHEA:23096"/>
        <dbReference type="ChEBI" id="CHEBI:15378"/>
        <dbReference type="ChEBI" id="CHEBI:16892"/>
        <dbReference type="ChEBI" id="CHEBI:30616"/>
        <dbReference type="ChEBI" id="CHEBI:58354"/>
        <dbReference type="ChEBI" id="CHEBI:456216"/>
        <dbReference type="EC" id="2.7.1.49"/>
    </reaction>
</comment>
<dbReference type="GO" id="GO:0008902">
    <property type="term" value="F:hydroxymethylpyrimidine kinase activity"/>
    <property type="evidence" value="ECO:0007669"/>
    <property type="project" value="UniProtKB-EC"/>
</dbReference>
<dbReference type="Gene3D" id="3.40.1190.20">
    <property type="match status" value="1"/>
</dbReference>
<dbReference type="CDD" id="cd01169">
    <property type="entry name" value="HMPP_kinase"/>
    <property type="match status" value="1"/>
</dbReference>
<evidence type="ECO:0000256" key="5">
    <source>
        <dbReference type="ARBA" id="ARBA00022977"/>
    </source>
</evidence>
<keyword evidence="8" id="KW-0418">Kinase</keyword>
<dbReference type="InterPro" id="IPR004399">
    <property type="entry name" value="HMP/HMP-P_kinase_dom"/>
</dbReference>
<dbReference type="GO" id="GO:0009229">
    <property type="term" value="P:thiamine diphosphate biosynthetic process"/>
    <property type="evidence" value="ECO:0007669"/>
    <property type="project" value="UniProtKB-UniPathway"/>
</dbReference>
<evidence type="ECO:0000256" key="1">
    <source>
        <dbReference type="ARBA" id="ARBA00000151"/>
    </source>
</evidence>
<dbReference type="PANTHER" id="PTHR20858">
    <property type="entry name" value="PHOSPHOMETHYLPYRIMIDINE KINASE"/>
    <property type="match status" value="1"/>
</dbReference>
<feature type="domain" description="Pyridoxamine kinase/Phosphomethylpyrimidine kinase" evidence="7">
    <location>
        <begin position="133"/>
        <end position="219"/>
    </location>
</feature>
<dbReference type="GO" id="GO:0005829">
    <property type="term" value="C:cytosol"/>
    <property type="evidence" value="ECO:0007669"/>
    <property type="project" value="TreeGrafter"/>
</dbReference>
<accession>A0A261EZP5</accession>
<sequence length="497" mass="51934">MSTAEEEVRQALIASGFDFRKGKASPSKARAYSEGQVSADATESSGSASSVAAPSAASPAESTSSKGAEPAIPSASSPAPSTSAPRRDTHRGDAHRARTVSDGITVTTVHVPQTAPQAAGGQRPRVLAIAGTDPTGGAGILADMKTITACGGYAMGVVTSVVAQNTREVTGIWPQTAQCVEYQLKAVSDDVSIDAVKIGVLGTEEIIDTVHEWLENTDFTRLGGLWRRPGNRANVTQIIGSSALAMPAAGAIPANGAARPVGNTGADDAPVEYADYAEYHGVTHDISTHRRPWTVIDPVMISTSGTRLLSADAEGALRDLLTSGLIDVITPNLPELAALVGEPVATTWEEAIDQGTRLLDKLGGHTRVYVKSGHLKSSTTRADAFIDANTMRAISRNPVVTRLPGSLIATHNTHGTGCALSSALATYRPQCHDWLQAAHKAKAWITGAIAHSDELNVGLGNGPVNHSWNLTQATPIDDIQLHHVTQREMHGRAALPL</sequence>
<keyword evidence="8" id="KW-0808">Transferase</keyword>
<dbReference type="Proteomes" id="UP000216725">
    <property type="component" value="Unassembled WGS sequence"/>
</dbReference>
<dbReference type="RefSeq" id="WP_094660336.1">
    <property type="nucleotide sequence ID" value="NZ_MWWR01000004.1"/>
</dbReference>
<dbReference type="GO" id="GO:0009228">
    <property type="term" value="P:thiamine biosynthetic process"/>
    <property type="evidence" value="ECO:0007669"/>
    <property type="project" value="UniProtKB-KW"/>
</dbReference>
<evidence type="ECO:0000256" key="6">
    <source>
        <dbReference type="SAM" id="MobiDB-lite"/>
    </source>
</evidence>
<feature type="domain" description="Pyridoxamine kinase/Phosphomethylpyrimidine kinase" evidence="7">
    <location>
        <begin position="282"/>
        <end position="465"/>
    </location>
</feature>
<dbReference type="InterPro" id="IPR029056">
    <property type="entry name" value="Ribokinase-like"/>
</dbReference>
<dbReference type="UniPathway" id="UPA00060">
    <property type="reaction ID" value="UER00138"/>
</dbReference>
<evidence type="ECO:0000313" key="9">
    <source>
        <dbReference type="Proteomes" id="UP000216725"/>
    </source>
</evidence>
<dbReference type="Pfam" id="PF08543">
    <property type="entry name" value="Phos_pyr_kin"/>
    <property type="match status" value="2"/>
</dbReference>
<feature type="compositionally biased region" description="Polar residues" evidence="6">
    <location>
        <begin position="102"/>
        <end position="116"/>
    </location>
</feature>
<feature type="compositionally biased region" description="Low complexity" evidence="6">
    <location>
        <begin position="38"/>
        <end position="84"/>
    </location>
</feature>
<dbReference type="OrthoDB" id="34166at2"/>
<dbReference type="PANTHER" id="PTHR20858:SF17">
    <property type="entry name" value="HYDROXYMETHYLPYRIMIDINE_PHOSPHOMETHYLPYRIMIDINE KINASE THI20-RELATED"/>
    <property type="match status" value="1"/>
</dbReference>
<comment type="pathway">
    <text evidence="4">Cofactor biosynthesis; thiamine diphosphate biosynthesis; 4-amino-2-methyl-5-diphosphomethylpyrimidine from 5-amino-1-(5-phospho-D-ribosyl)imidazole: step 3/3.</text>
</comment>
<evidence type="ECO:0000313" key="8">
    <source>
        <dbReference type="EMBL" id="OZG52317.1"/>
    </source>
</evidence>